<evidence type="ECO:0000313" key="3">
    <source>
        <dbReference type="Proteomes" id="UP001334084"/>
    </source>
</evidence>
<dbReference type="AlphaFoldDB" id="A0AAX4JGT6"/>
<gene>
    <name evidence="2" type="ORF">VNE69_11164</name>
</gene>
<keyword evidence="1" id="KW-1133">Transmembrane helix</keyword>
<proteinExistence type="predicted"/>
<organism evidence="2 3">
    <name type="scientific">Vairimorpha necatrix</name>
    <dbReference type="NCBI Taxonomy" id="6039"/>
    <lineage>
        <taxon>Eukaryota</taxon>
        <taxon>Fungi</taxon>
        <taxon>Fungi incertae sedis</taxon>
        <taxon>Microsporidia</taxon>
        <taxon>Nosematidae</taxon>
        <taxon>Vairimorpha</taxon>
    </lineage>
</organism>
<evidence type="ECO:0000256" key="1">
    <source>
        <dbReference type="SAM" id="Phobius"/>
    </source>
</evidence>
<keyword evidence="3" id="KW-1185">Reference proteome</keyword>
<sequence>MFIHFLSIFSSLSYSDFSDPSTFLIYIYYNKPDLDCPLCTKFNNKISELNIPIKRLNFHSDPLISSHFYVYEFPSFIIRSKLRSYRVQAETVDDLFNIVNNEEWRNIKPMYRFLNPDTYFTKIYAFVYVKFYYVVEYLAEYIENIPLWVINGVMTFMISYLVMSIVGIFKSNKCTNI</sequence>
<dbReference type="RefSeq" id="XP_065331146.1">
    <property type="nucleotide sequence ID" value="XM_065475074.1"/>
</dbReference>
<feature type="transmembrane region" description="Helical" evidence="1">
    <location>
        <begin position="145"/>
        <end position="169"/>
    </location>
</feature>
<dbReference type="EMBL" id="CP142736">
    <property type="protein sequence ID" value="WUR05001.1"/>
    <property type="molecule type" value="Genomic_DNA"/>
</dbReference>
<reference evidence="2" key="1">
    <citation type="journal article" date="2024" name="BMC Genomics">
        <title>Functional annotation of a divergent genome using sequence and structure-based similarity.</title>
        <authorList>
            <person name="Svedberg D."/>
            <person name="Winiger R.R."/>
            <person name="Berg A."/>
            <person name="Sharma H."/>
            <person name="Tellgren-Roth C."/>
            <person name="Debrunner-Vossbrinck B.A."/>
            <person name="Vossbrinck C.R."/>
            <person name="Barandun J."/>
        </authorList>
    </citation>
    <scope>NUCLEOTIDE SEQUENCE</scope>
    <source>
        <strain evidence="2">Illinois isolate</strain>
    </source>
</reference>
<dbReference type="GeneID" id="90542838"/>
<keyword evidence="1 2" id="KW-0812">Transmembrane</keyword>
<dbReference type="Proteomes" id="UP001334084">
    <property type="component" value="Chromosome 11"/>
</dbReference>
<accession>A0AAX4JGT6</accession>
<name>A0AAX4JGT6_9MICR</name>
<protein>
    <submittedName>
        <fullName evidence="2">Thioredoxin-related transmembrane protein</fullName>
    </submittedName>
</protein>
<dbReference type="KEGG" id="vnx:VNE69_11164"/>
<keyword evidence="1" id="KW-0472">Membrane</keyword>
<evidence type="ECO:0000313" key="2">
    <source>
        <dbReference type="EMBL" id="WUR05001.1"/>
    </source>
</evidence>